<reference evidence="1" key="1">
    <citation type="submission" date="2014-09" db="EMBL/GenBank/DDBJ databases">
        <authorList>
            <person name="Magalhaes I.L.F."/>
            <person name="Oliveira U."/>
            <person name="Santos F.R."/>
            <person name="Vidigal T.H.D.A."/>
            <person name="Brescovit A.D."/>
            <person name="Santos A.J."/>
        </authorList>
    </citation>
    <scope>NUCLEOTIDE SEQUENCE</scope>
    <source>
        <tissue evidence="1">Shoot tissue taken approximately 20 cm above the soil surface</tissue>
    </source>
</reference>
<accession>A0A0A9E370</accession>
<sequence length="20" mass="2663">MFHFFRAQMQIWNSKYTKIW</sequence>
<organism evidence="1">
    <name type="scientific">Arundo donax</name>
    <name type="common">Giant reed</name>
    <name type="synonym">Donax arundinaceus</name>
    <dbReference type="NCBI Taxonomy" id="35708"/>
    <lineage>
        <taxon>Eukaryota</taxon>
        <taxon>Viridiplantae</taxon>
        <taxon>Streptophyta</taxon>
        <taxon>Embryophyta</taxon>
        <taxon>Tracheophyta</taxon>
        <taxon>Spermatophyta</taxon>
        <taxon>Magnoliopsida</taxon>
        <taxon>Liliopsida</taxon>
        <taxon>Poales</taxon>
        <taxon>Poaceae</taxon>
        <taxon>PACMAD clade</taxon>
        <taxon>Arundinoideae</taxon>
        <taxon>Arundineae</taxon>
        <taxon>Arundo</taxon>
    </lineage>
</organism>
<name>A0A0A9E370_ARUDO</name>
<proteinExistence type="predicted"/>
<evidence type="ECO:0000313" key="1">
    <source>
        <dbReference type="EMBL" id="JAD90437.1"/>
    </source>
</evidence>
<protein>
    <submittedName>
        <fullName evidence="1">Uncharacterized protein</fullName>
    </submittedName>
</protein>
<reference evidence="1" key="2">
    <citation type="journal article" date="2015" name="Data Brief">
        <title>Shoot transcriptome of the giant reed, Arundo donax.</title>
        <authorList>
            <person name="Barrero R.A."/>
            <person name="Guerrero F.D."/>
            <person name="Moolhuijzen P."/>
            <person name="Goolsby J.A."/>
            <person name="Tidwell J."/>
            <person name="Bellgard S.E."/>
            <person name="Bellgard M.I."/>
        </authorList>
    </citation>
    <scope>NUCLEOTIDE SEQUENCE</scope>
    <source>
        <tissue evidence="1">Shoot tissue taken approximately 20 cm above the soil surface</tissue>
    </source>
</reference>
<dbReference type="AlphaFoldDB" id="A0A0A9E370"/>
<dbReference type="EMBL" id="GBRH01207458">
    <property type="protein sequence ID" value="JAD90437.1"/>
    <property type="molecule type" value="Transcribed_RNA"/>
</dbReference>